<dbReference type="GO" id="GO:0032259">
    <property type="term" value="P:methylation"/>
    <property type="evidence" value="ECO:0007669"/>
    <property type="project" value="UniProtKB-KW"/>
</dbReference>
<dbReference type="InterPro" id="IPR041698">
    <property type="entry name" value="Methyltransf_25"/>
</dbReference>
<dbReference type="OrthoDB" id="189743at2"/>
<accession>A0A3R9EQG5</accession>
<dbReference type="CDD" id="cd02440">
    <property type="entry name" value="AdoMet_MTases"/>
    <property type="match status" value="1"/>
</dbReference>
<dbReference type="Pfam" id="PF13649">
    <property type="entry name" value="Methyltransf_25"/>
    <property type="match status" value="1"/>
</dbReference>
<dbReference type="SUPFAM" id="SSF53335">
    <property type="entry name" value="S-adenosyl-L-methionine-dependent methyltransferases"/>
    <property type="match status" value="1"/>
</dbReference>
<organism evidence="2 3">
    <name type="scientific">Amycolatopsis eburnea</name>
    <dbReference type="NCBI Taxonomy" id="2267691"/>
    <lineage>
        <taxon>Bacteria</taxon>
        <taxon>Bacillati</taxon>
        <taxon>Actinomycetota</taxon>
        <taxon>Actinomycetes</taxon>
        <taxon>Pseudonocardiales</taxon>
        <taxon>Pseudonocardiaceae</taxon>
        <taxon>Amycolatopsis</taxon>
    </lineage>
</organism>
<dbReference type="AlphaFoldDB" id="A0A3R9EQG5"/>
<dbReference type="GO" id="GO:0008168">
    <property type="term" value="F:methyltransferase activity"/>
    <property type="evidence" value="ECO:0007669"/>
    <property type="project" value="UniProtKB-KW"/>
</dbReference>
<dbReference type="Gene3D" id="2.20.130.10">
    <property type="entry name" value="CAC2371-like domains"/>
    <property type="match status" value="1"/>
</dbReference>
<protein>
    <submittedName>
        <fullName evidence="2">Class I SAM-dependent methyltransferase</fullName>
    </submittedName>
</protein>
<dbReference type="EMBL" id="RSEC01000047">
    <property type="protein sequence ID" value="RSD16836.1"/>
    <property type="molecule type" value="Genomic_DNA"/>
</dbReference>
<gene>
    <name evidence="2" type="ORF">EIY87_21455</name>
</gene>
<dbReference type="Proteomes" id="UP000267081">
    <property type="component" value="Unassembled WGS sequence"/>
</dbReference>
<dbReference type="Gene3D" id="3.40.50.150">
    <property type="entry name" value="Vaccinia Virus protein VP39"/>
    <property type="match status" value="1"/>
</dbReference>
<proteinExistence type="predicted"/>
<comment type="caution">
    <text evidence="2">The sequence shown here is derived from an EMBL/GenBank/DDBJ whole genome shotgun (WGS) entry which is preliminary data.</text>
</comment>
<reference evidence="2 3" key="1">
    <citation type="submission" date="2018-12" db="EMBL/GenBank/DDBJ databases">
        <title>Amycolatopsis eburnea sp. nov. actinomycete associate with arbuscular mycorrhiza fungal spore.</title>
        <authorList>
            <person name="Lumyong S."/>
            <person name="Chaiya L."/>
        </authorList>
    </citation>
    <scope>NUCLEOTIDE SEQUENCE [LARGE SCALE GENOMIC DNA]</scope>
    <source>
        <strain evidence="2 3">GLM-1</strain>
    </source>
</reference>
<evidence type="ECO:0000313" key="3">
    <source>
        <dbReference type="Proteomes" id="UP000267081"/>
    </source>
</evidence>
<dbReference type="InterPro" id="IPR029063">
    <property type="entry name" value="SAM-dependent_MTases_sf"/>
</dbReference>
<keyword evidence="2" id="KW-0489">Methyltransferase</keyword>
<dbReference type="RefSeq" id="WP_125311003.1">
    <property type="nucleotide sequence ID" value="NZ_RSEC01000047.1"/>
</dbReference>
<sequence>MTDDDRGWADIHGSWGDAHAELYDLVFTSRGKNYENEADDITRIIRSRRPAAESLLDVACGTGAHLGRFGKAFDHTEGVELADAMRSVARRRLPGVSVHPGDMRTFDLGRTFDAVVCLGNAIACVETVADLRLAVDRLVRHLEPGGVLVVEPGWFPEQFLDGYVGGHLVEEERRIVSRVTHSTRQGDSARVEIKFVVAQPDGIREWTDVFLMRLFTRDEYVSAFEDAGCAVEFADIPWRLGERPHNAPGLFIAVRKDS</sequence>
<name>A0A3R9EQG5_9PSEU</name>
<keyword evidence="3" id="KW-1185">Reference proteome</keyword>
<feature type="domain" description="Methyltransferase" evidence="1">
    <location>
        <begin position="56"/>
        <end position="146"/>
    </location>
</feature>
<keyword evidence="2" id="KW-0808">Transferase</keyword>
<evidence type="ECO:0000313" key="2">
    <source>
        <dbReference type="EMBL" id="RSD16836.1"/>
    </source>
</evidence>
<evidence type="ECO:0000259" key="1">
    <source>
        <dbReference type="Pfam" id="PF13649"/>
    </source>
</evidence>